<comment type="similarity">
    <text evidence="1">Belongs to the CoA-transferase III family.</text>
</comment>
<evidence type="ECO:0000313" key="4">
    <source>
        <dbReference type="EMBL" id="CAL1125137.1"/>
    </source>
</evidence>
<protein>
    <submittedName>
        <fullName evidence="5">Alpha-methylacyl-CoA racemase (2-methylacyl-Co A racemase)</fullName>
    </submittedName>
</protein>
<keyword evidence="2" id="KW-0732">Signal</keyword>
<dbReference type="GO" id="GO:0022900">
    <property type="term" value="P:electron transport chain"/>
    <property type="evidence" value="ECO:0007669"/>
    <property type="project" value="InterPro"/>
</dbReference>
<dbReference type="SUPFAM" id="SSF47175">
    <property type="entry name" value="Cytochromes"/>
    <property type="match status" value="1"/>
</dbReference>
<dbReference type="SUPFAM" id="SSF89796">
    <property type="entry name" value="CoA-transferase family III (CaiB/BaiF)"/>
    <property type="match status" value="1"/>
</dbReference>
<dbReference type="Proteomes" id="UP001152797">
    <property type="component" value="Unassembled WGS sequence"/>
</dbReference>
<feature type="signal peptide" evidence="2">
    <location>
        <begin position="1"/>
        <end position="23"/>
    </location>
</feature>
<proteinExistence type="inferred from homology"/>
<dbReference type="GO" id="GO:0003824">
    <property type="term" value="F:catalytic activity"/>
    <property type="evidence" value="ECO:0007669"/>
    <property type="project" value="InterPro"/>
</dbReference>
<dbReference type="GO" id="GO:0005506">
    <property type="term" value="F:iron ion binding"/>
    <property type="evidence" value="ECO:0007669"/>
    <property type="project" value="InterPro"/>
</dbReference>
<dbReference type="EMBL" id="CAMXCT030000001">
    <property type="protein sequence ID" value="CAL4759074.1"/>
    <property type="molecule type" value="Genomic_DNA"/>
</dbReference>
<dbReference type="InterPro" id="IPR050509">
    <property type="entry name" value="CoA-transferase_III"/>
</dbReference>
<accession>A0A9P1BEA0</accession>
<organism evidence="3">
    <name type="scientific">Cladocopium goreaui</name>
    <dbReference type="NCBI Taxonomy" id="2562237"/>
    <lineage>
        <taxon>Eukaryota</taxon>
        <taxon>Sar</taxon>
        <taxon>Alveolata</taxon>
        <taxon>Dinophyceae</taxon>
        <taxon>Suessiales</taxon>
        <taxon>Symbiodiniaceae</taxon>
        <taxon>Cladocopium</taxon>
    </lineage>
</organism>
<dbReference type="InterPro" id="IPR010980">
    <property type="entry name" value="Cyt_c/b562"/>
</dbReference>
<keyword evidence="6" id="KW-1185">Reference proteome</keyword>
<dbReference type="Pfam" id="PF02515">
    <property type="entry name" value="CoA_transf_3"/>
    <property type="match status" value="1"/>
</dbReference>
<dbReference type="InterPro" id="IPR044855">
    <property type="entry name" value="CoA-Trfase_III_dom3_sf"/>
</dbReference>
<comment type="caution">
    <text evidence="3">The sequence shown here is derived from an EMBL/GenBank/DDBJ whole genome shotgun (WGS) entry which is preliminary data.</text>
</comment>
<evidence type="ECO:0000313" key="3">
    <source>
        <dbReference type="EMBL" id="CAI3971762.1"/>
    </source>
</evidence>
<dbReference type="Gene3D" id="3.40.50.10540">
    <property type="entry name" value="Crotonobetainyl-coa:carnitine coa-transferase, domain 1"/>
    <property type="match status" value="1"/>
</dbReference>
<dbReference type="AlphaFoldDB" id="A0A9P1BEA0"/>
<evidence type="ECO:0000256" key="1">
    <source>
        <dbReference type="ARBA" id="ARBA00008383"/>
    </source>
</evidence>
<reference evidence="4" key="2">
    <citation type="submission" date="2024-04" db="EMBL/GenBank/DDBJ databases">
        <authorList>
            <person name="Chen Y."/>
            <person name="Shah S."/>
            <person name="Dougan E. K."/>
            <person name="Thang M."/>
            <person name="Chan C."/>
        </authorList>
    </citation>
    <scope>NUCLEOTIDE SEQUENCE [LARGE SCALE GENOMIC DNA]</scope>
</reference>
<feature type="chain" id="PRO_5043269372" evidence="2">
    <location>
        <begin position="24"/>
        <end position="493"/>
    </location>
</feature>
<dbReference type="OrthoDB" id="421515at2759"/>
<dbReference type="Gene3D" id="3.30.1540.10">
    <property type="entry name" value="formyl-coa transferase, domain 3"/>
    <property type="match status" value="1"/>
</dbReference>
<evidence type="ECO:0000256" key="2">
    <source>
        <dbReference type="SAM" id="SignalP"/>
    </source>
</evidence>
<dbReference type="GO" id="GO:0009055">
    <property type="term" value="F:electron transfer activity"/>
    <property type="evidence" value="ECO:0007669"/>
    <property type="project" value="InterPro"/>
</dbReference>
<evidence type="ECO:0000313" key="5">
    <source>
        <dbReference type="EMBL" id="CAL4759074.1"/>
    </source>
</evidence>
<dbReference type="InterPro" id="IPR023606">
    <property type="entry name" value="CoA-Trfase_III_dom_1_sf"/>
</dbReference>
<dbReference type="InterPro" id="IPR003673">
    <property type="entry name" value="CoA-Trfase_fam_III"/>
</dbReference>
<dbReference type="EMBL" id="CAMXCT010000001">
    <property type="protein sequence ID" value="CAI3971762.1"/>
    <property type="molecule type" value="Genomic_DNA"/>
</dbReference>
<dbReference type="PANTHER" id="PTHR48228">
    <property type="entry name" value="SUCCINYL-COA--D-CITRAMALATE COA-TRANSFERASE"/>
    <property type="match status" value="1"/>
</dbReference>
<sequence length="493" mass="53557">MKKLGIAGILIAVLAVFTLPSRGLDQPNENVQKLMRHKLEYSQGVLEGLCVEDFPMIVENTKELGNISKAASWNVIETPEYAVYSAEFSRAVKDLAEAAENKNLDGATLAYVGMTMKCVSCHKYVRGIRVAAGESVSPEFELQTVLDLTLLLPGPLCTQILLDLGANVTKIEPPAPGDYMSLWPPLAGSVSAMYLALNHGKQQLTLNLKDATDREKFLEMVAKADVVVEGFRPGVLDRLEVGYEQLRAVNPRIILCSISGYGKDGPLSQRAGHDLNYQALAGVLSLSGGDASTPPNPSLQVADTCGGSYAAAMLIMAALFERTTTHVGQHIDVSMSEQLLPLMTTSFANASVENRDPQRDGELLSGGAPCYRSYRTADDQYFTVGALEPKFWHALAAAIELPELAETPHLVTEQSEAITQRLVEVFASKTAKEWTAIFAATDACCEKALEFNEVVSHEHWVARESFREIEASDGSRLKVPKMPGSLAGMNRPR</sequence>
<dbReference type="GO" id="GO:0020037">
    <property type="term" value="F:heme binding"/>
    <property type="evidence" value="ECO:0007669"/>
    <property type="project" value="InterPro"/>
</dbReference>
<dbReference type="EMBL" id="CAMXCT020000001">
    <property type="protein sequence ID" value="CAL1125137.1"/>
    <property type="molecule type" value="Genomic_DNA"/>
</dbReference>
<reference evidence="3" key="1">
    <citation type="submission" date="2022-10" db="EMBL/GenBank/DDBJ databases">
        <authorList>
            <person name="Chen Y."/>
            <person name="Dougan E. K."/>
            <person name="Chan C."/>
            <person name="Rhodes N."/>
            <person name="Thang M."/>
        </authorList>
    </citation>
    <scope>NUCLEOTIDE SEQUENCE</scope>
</reference>
<name>A0A9P1BEA0_9DINO</name>
<evidence type="ECO:0000313" key="6">
    <source>
        <dbReference type="Proteomes" id="UP001152797"/>
    </source>
</evidence>
<dbReference type="PANTHER" id="PTHR48228:SF5">
    <property type="entry name" value="ALPHA-METHYLACYL-COA RACEMASE"/>
    <property type="match status" value="1"/>
</dbReference>
<gene>
    <name evidence="3" type="ORF">C1SCF055_LOCUS352</name>
</gene>